<dbReference type="STRING" id="231916.A0A409VWA4"/>
<feature type="region of interest" description="Disordered" evidence="1">
    <location>
        <begin position="395"/>
        <end position="416"/>
    </location>
</feature>
<dbReference type="Gene3D" id="2.60.120.260">
    <property type="entry name" value="Galactose-binding domain-like"/>
    <property type="match status" value="2"/>
</dbReference>
<gene>
    <name evidence="3" type="ORF">CVT26_013141</name>
</gene>
<keyword evidence="2" id="KW-0812">Transmembrane</keyword>
<feature type="compositionally biased region" description="Polar residues" evidence="1">
    <location>
        <begin position="286"/>
        <end position="296"/>
    </location>
</feature>
<organism evidence="3 4">
    <name type="scientific">Gymnopilus dilepis</name>
    <dbReference type="NCBI Taxonomy" id="231916"/>
    <lineage>
        <taxon>Eukaryota</taxon>
        <taxon>Fungi</taxon>
        <taxon>Dikarya</taxon>
        <taxon>Basidiomycota</taxon>
        <taxon>Agaricomycotina</taxon>
        <taxon>Agaricomycetes</taxon>
        <taxon>Agaricomycetidae</taxon>
        <taxon>Agaricales</taxon>
        <taxon>Agaricineae</taxon>
        <taxon>Hymenogastraceae</taxon>
        <taxon>Gymnopilus</taxon>
    </lineage>
</organism>
<comment type="caution">
    <text evidence="3">The sequence shown here is derived from an EMBL/GenBank/DDBJ whole genome shotgun (WGS) entry which is preliminary data.</text>
</comment>
<feature type="compositionally biased region" description="Polar residues" evidence="1">
    <location>
        <begin position="304"/>
        <end position="323"/>
    </location>
</feature>
<keyword evidence="2" id="KW-0472">Membrane</keyword>
<accession>A0A409VWA4</accession>
<name>A0A409VWA4_9AGAR</name>
<evidence type="ECO:0000256" key="2">
    <source>
        <dbReference type="SAM" id="Phobius"/>
    </source>
</evidence>
<dbReference type="OrthoDB" id="3029306at2759"/>
<sequence>MSRWIVVDDTDPEILYSGPWFQDVGSLNGLGNYGSPYQGTSHGIDANGNFSYSFQGTGVIVAGSVLFPTSSKSPVSDPSWACSVDGSKIPTNPNTIAGNRLKLCGTEGLSDGPHNITVEVTSSDQHTFWLDYIRYLPPPGVNSDNAPLRIETSDSQISYGPGWKTYNGQLTQQTGTTLSFVFQGVYDLRQTLTDLSGASLLWLGFYDNSLPSAATTATYSVDGVKPVTFVLDGTAAQVAGAVQYNLPFFQTPELPPGNHTIQVVYQGDAQTAPLSLLFFETNEGSNGSVNTTSSEPKSIPLPSRGSSESIEATSSQLPNPLPSISLTTQAAASNPGLSSNLSKSSSTGATIGGALGGLTLLVSIFVAILYRRLHTKRRKIPQFAVMDPFYLEPSPTRRSHAAEETPNQGRDVVSHSSAPANFKHGRLGAPVARNSQIGRNALGPRGPVGSYTVSIGTSSPPLQVTELYPGEVQVRDEDSGLRSHDGIMIVQDLPPAYVLS</sequence>
<keyword evidence="4" id="KW-1185">Reference proteome</keyword>
<feature type="transmembrane region" description="Helical" evidence="2">
    <location>
        <begin position="349"/>
        <end position="370"/>
    </location>
</feature>
<evidence type="ECO:0000313" key="3">
    <source>
        <dbReference type="EMBL" id="PPQ70554.1"/>
    </source>
</evidence>
<dbReference type="Proteomes" id="UP000284706">
    <property type="component" value="Unassembled WGS sequence"/>
</dbReference>
<protein>
    <submittedName>
        <fullName evidence="3">Uncharacterized protein</fullName>
    </submittedName>
</protein>
<evidence type="ECO:0000256" key="1">
    <source>
        <dbReference type="SAM" id="MobiDB-lite"/>
    </source>
</evidence>
<reference evidence="3 4" key="1">
    <citation type="journal article" date="2018" name="Evol. Lett.">
        <title>Horizontal gene cluster transfer increased hallucinogenic mushroom diversity.</title>
        <authorList>
            <person name="Reynolds H.T."/>
            <person name="Vijayakumar V."/>
            <person name="Gluck-Thaler E."/>
            <person name="Korotkin H.B."/>
            <person name="Matheny P.B."/>
            <person name="Slot J.C."/>
        </authorList>
    </citation>
    <scope>NUCLEOTIDE SEQUENCE [LARGE SCALE GENOMIC DNA]</scope>
    <source>
        <strain evidence="3 4">SRW20</strain>
    </source>
</reference>
<proteinExistence type="predicted"/>
<keyword evidence="2" id="KW-1133">Transmembrane helix</keyword>
<dbReference type="InParanoid" id="A0A409VWA4"/>
<dbReference type="AlphaFoldDB" id="A0A409VWA4"/>
<dbReference type="EMBL" id="NHYE01005537">
    <property type="protein sequence ID" value="PPQ70554.1"/>
    <property type="molecule type" value="Genomic_DNA"/>
</dbReference>
<feature type="region of interest" description="Disordered" evidence="1">
    <location>
        <begin position="286"/>
        <end position="323"/>
    </location>
</feature>
<evidence type="ECO:0000313" key="4">
    <source>
        <dbReference type="Proteomes" id="UP000284706"/>
    </source>
</evidence>